<dbReference type="GO" id="GO:0005576">
    <property type="term" value="C:extracellular region"/>
    <property type="evidence" value="ECO:0007669"/>
    <property type="project" value="TreeGrafter"/>
</dbReference>
<dbReference type="GO" id="GO:0071972">
    <property type="term" value="F:peptidoglycan L,D-transpeptidase activity"/>
    <property type="evidence" value="ECO:0007669"/>
    <property type="project" value="TreeGrafter"/>
</dbReference>
<reference evidence="8" key="1">
    <citation type="submission" date="2019-10" db="EMBL/GenBank/DDBJ databases">
        <authorList>
            <consortium name="Genoscope - CEA"/>
            <person name="William W."/>
        </authorList>
    </citation>
    <scope>NUCLEOTIDE SEQUENCE [LARGE SCALE GENOMIC DNA]</scope>
    <source>
        <strain evidence="8">BBR_PRJEB10994</strain>
    </source>
</reference>
<comment type="pathway">
    <text evidence="1 6">Cell wall biogenesis; peptidoglycan biosynthesis.</text>
</comment>
<accession>A0A7Z9E2K4</accession>
<dbReference type="PANTHER" id="PTHR30582">
    <property type="entry name" value="L,D-TRANSPEPTIDASE"/>
    <property type="match status" value="1"/>
</dbReference>
<dbReference type="PANTHER" id="PTHR30582:SF2">
    <property type="entry name" value="L,D-TRANSPEPTIDASE YCIB-RELATED"/>
    <property type="match status" value="1"/>
</dbReference>
<dbReference type="Gene3D" id="2.40.440.10">
    <property type="entry name" value="L,D-transpeptidase catalytic domain-like"/>
    <property type="match status" value="1"/>
</dbReference>
<evidence type="ECO:0000313" key="9">
    <source>
        <dbReference type="Proteomes" id="UP000182190"/>
    </source>
</evidence>
<sequence length="209" mass="23595">MVRLIHELPKPYLTQTQGVDMKTLNPLIKSLSGFRFDLVKPTRFPRTKLSFLGIIASATVLTLITGFSPENRAIANEQHNLIARNMIELQQSSERWILIDLSRQRLIAWEGNQPVYAVIVSTGKADTPTRTGVFKVYTKYETTRMTGPDYDVPDVPYTMYYDGGMAIHGAYWHNLFGTPVSHGCTNVAVDHAKWLFEWASVGTPVIVHK</sequence>
<feature type="active site" description="Nucleophile" evidence="6">
    <location>
        <position position="184"/>
    </location>
</feature>
<dbReference type="InterPro" id="IPR050979">
    <property type="entry name" value="LD-transpeptidase"/>
</dbReference>
<dbReference type="InterPro" id="IPR038063">
    <property type="entry name" value="Transpep_catalytic_dom"/>
</dbReference>
<evidence type="ECO:0000256" key="1">
    <source>
        <dbReference type="ARBA" id="ARBA00004752"/>
    </source>
</evidence>
<evidence type="ECO:0000256" key="2">
    <source>
        <dbReference type="ARBA" id="ARBA00022679"/>
    </source>
</evidence>
<keyword evidence="2" id="KW-0808">Transferase</keyword>
<keyword evidence="9" id="KW-1185">Reference proteome</keyword>
<keyword evidence="5 6" id="KW-0961">Cell wall biogenesis/degradation</keyword>
<organism evidence="8 9">
    <name type="scientific">Planktothrix paucivesiculata PCC 9631</name>
    <dbReference type="NCBI Taxonomy" id="671071"/>
    <lineage>
        <taxon>Bacteria</taxon>
        <taxon>Bacillati</taxon>
        <taxon>Cyanobacteriota</taxon>
        <taxon>Cyanophyceae</taxon>
        <taxon>Oscillatoriophycideae</taxon>
        <taxon>Oscillatoriales</taxon>
        <taxon>Microcoleaceae</taxon>
        <taxon>Planktothrix</taxon>
    </lineage>
</organism>
<dbReference type="GO" id="GO:0071555">
    <property type="term" value="P:cell wall organization"/>
    <property type="evidence" value="ECO:0007669"/>
    <property type="project" value="UniProtKB-UniRule"/>
</dbReference>
<dbReference type="UniPathway" id="UPA00219"/>
<dbReference type="GO" id="GO:0008360">
    <property type="term" value="P:regulation of cell shape"/>
    <property type="evidence" value="ECO:0007669"/>
    <property type="project" value="UniProtKB-UniRule"/>
</dbReference>
<evidence type="ECO:0000259" key="7">
    <source>
        <dbReference type="PROSITE" id="PS52029"/>
    </source>
</evidence>
<dbReference type="InterPro" id="IPR005490">
    <property type="entry name" value="LD_TPept_cat_dom"/>
</dbReference>
<keyword evidence="4 6" id="KW-0573">Peptidoglycan synthesis</keyword>
<feature type="active site" description="Proton donor/acceptor" evidence="6">
    <location>
        <position position="168"/>
    </location>
</feature>
<dbReference type="SUPFAM" id="SSF141523">
    <property type="entry name" value="L,D-transpeptidase catalytic domain-like"/>
    <property type="match status" value="1"/>
</dbReference>
<dbReference type="CDD" id="cd16913">
    <property type="entry name" value="YkuD_like"/>
    <property type="match status" value="1"/>
</dbReference>
<dbReference type="Proteomes" id="UP000182190">
    <property type="component" value="Unassembled WGS sequence"/>
</dbReference>
<evidence type="ECO:0000256" key="6">
    <source>
        <dbReference type="PROSITE-ProRule" id="PRU01373"/>
    </source>
</evidence>
<gene>
    <name evidence="8" type="ORF">PL9631_660165</name>
</gene>
<name>A0A7Z9E2K4_9CYAN</name>
<evidence type="ECO:0000313" key="8">
    <source>
        <dbReference type="EMBL" id="VXD22631.1"/>
    </source>
</evidence>
<dbReference type="PROSITE" id="PS52029">
    <property type="entry name" value="LD_TPASE"/>
    <property type="match status" value="1"/>
</dbReference>
<evidence type="ECO:0000256" key="4">
    <source>
        <dbReference type="ARBA" id="ARBA00022984"/>
    </source>
</evidence>
<dbReference type="EMBL" id="CZCS02000208">
    <property type="protein sequence ID" value="VXD22631.1"/>
    <property type="molecule type" value="Genomic_DNA"/>
</dbReference>
<evidence type="ECO:0000256" key="5">
    <source>
        <dbReference type="ARBA" id="ARBA00023316"/>
    </source>
</evidence>
<dbReference type="GO" id="GO:0016740">
    <property type="term" value="F:transferase activity"/>
    <property type="evidence" value="ECO:0007669"/>
    <property type="project" value="UniProtKB-KW"/>
</dbReference>
<keyword evidence="3 6" id="KW-0133">Cell shape</keyword>
<dbReference type="AlphaFoldDB" id="A0A7Z9E2K4"/>
<evidence type="ECO:0000256" key="3">
    <source>
        <dbReference type="ARBA" id="ARBA00022960"/>
    </source>
</evidence>
<dbReference type="GO" id="GO:0018104">
    <property type="term" value="P:peptidoglycan-protein cross-linking"/>
    <property type="evidence" value="ECO:0007669"/>
    <property type="project" value="TreeGrafter"/>
</dbReference>
<feature type="domain" description="L,D-TPase catalytic" evidence="7">
    <location>
        <begin position="95"/>
        <end position="208"/>
    </location>
</feature>
<dbReference type="Pfam" id="PF03734">
    <property type="entry name" value="YkuD"/>
    <property type="match status" value="1"/>
</dbReference>
<comment type="caution">
    <text evidence="8">The sequence shown here is derived from an EMBL/GenBank/DDBJ whole genome shotgun (WGS) entry which is preliminary data.</text>
</comment>
<protein>
    <submittedName>
        <fullName evidence="8">ErfK/YbiS/YcfS/YnhG family protein (Modular protein)</fullName>
    </submittedName>
</protein>
<proteinExistence type="predicted"/>